<dbReference type="AlphaFoldDB" id="A0A371F5X7"/>
<feature type="domain" description="Reverse transcriptase/retrotransposon-derived protein RNase H-like" evidence="1">
    <location>
        <begin position="136"/>
        <end position="228"/>
    </location>
</feature>
<dbReference type="PANTHER" id="PTHR48475:SF1">
    <property type="entry name" value="RNASE H TYPE-1 DOMAIN-CONTAINING PROTEIN"/>
    <property type="match status" value="1"/>
</dbReference>
<dbReference type="Gene3D" id="3.30.70.270">
    <property type="match status" value="1"/>
</dbReference>
<comment type="caution">
    <text evidence="2">The sequence shown here is derived from an EMBL/GenBank/DDBJ whole genome shotgun (WGS) entry which is preliminary data.</text>
</comment>
<dbReference type="Pfam" id="PF17919">
    <property type="entry name" value="RT_RNaseH_2"/>
    <property type="match status" value="1"/>
</dbReference>
<evidence type="ECO:0000259" key="1">
    <source>
        <dbReference type="Pfam" id="PF17919"/>
    </source>
</evidence>
<name>A0A371F5X7_MUCPR</name>
<dbReference type="EMBL" id="QJKJ01010437">
    <property type="protein sequence ID" value="RDX73681.1"/>
    <property type="molecule type" value="Genomic_DNA"/>
</dbReference>
<accession>A0A371F5X7</accession>
<dbReference type="PANTHER" id="PTHR48475">
    <property type="entry name" value="RIBONUCLEASE H"/>
    <property type="match status" value="1"/>
</dbReference>
<evidence type="ECO:0000313" key="3">
    <source>
        <dbReference type="Proteomes" id="UP000257109"/>
    </source>
</evidence>
<sequence length="310" mass="35405">MCVDYRDLNKASPKDSFPLTHIDMLIQPDPNGSRRQGENHLHYHMGDIMLQGNALGTQECWSDISKGHVKDTRSTCGRPEKALRKTTKIQAQVKPSKMHLRSQNRKVAGFIVNERGIEVDPDKFKAIWNMPPPRTEIEEAFKKVKQYLETPPILVPTIPGKPLILYLTVLEESMGCVLGQQDASRKKEQAIYYLSKKFIDYEQRYPTLERTCYALVWTVKRLRQYIQKAIKGSALVEQLAHHPLDDSQPLLYEFLDEHIMSIEEAGSASESDGWKLWFDRVSNLLGNEIGAILASQKGQCFPFSARLGFD</sequence>
<dbReference type="InterPro" id="IPR043128">
    <property type="entry name" value="Rev_trsase/Diguanyl_cyclase"/>
</dbReference>
<reference evidence="2" key="1">
    <citation type="submission" date="2018-05" db="EMBL/GenBank/DDBJ databases">
        <title>Draft genome of Mucuna pruriens seed.</title>
        <authorList>
            <person name="Nnadi N.E."/>
            <person name="Vos R."/>
            <person name="Hasami M.H."/>
            <person name="Devisetty U.K."/>
            <person name="Aguiy J.C."/>
        </authorList>
    </citation>
    <scope>NUCLEOTIDE SEQUENCE [LARGE SCALE GENOMIC DNA]</scope>
    <source>
        <strain evidence="2">JCA_2017</strain>
    </source>
</reference>
<evidence type="ECO:0000313" key="2">
    <source>
        <dbReference type="EMBL" id="RDX73681.1"/>
    </source>
</evidence>
<organism evidence="2 3">
    <name type="scientific">Mucuna pruriens</name>
    <name type="common">Velvet bean</name>
    <name type="synonym">Dolichos pruriens</name>
    <dbReference type="NCBI Taxonomy" id="157652"/>
    <lineage>
        <taxon>Eukaryota</taxon>
        <taxon>Viridiplantae</taxon>
        <taxon>Streptophyta</taxon>
        <taxon>Embryophyta</taxon>
        <taxon>Tracheophyta</taxon>
        <taxon>Spermatophyta</taxon>
        <taxon>Magnoliopsida</taxon>
        <taxon>eudicotyledons</taxon>
        <taxon>Gunneridae</taxon>
        <taxon>Pentapetalae</taxon>
        <taxon>rosids</taxon>
        <taxon>fabids</taxon>
        <taxon>Fabales</taxon>
        <taxon>Fabaceae</taxon>
        <taxon>Papilionoideae</taxon>
        <taxon>50 kb inversion clade</taxon>
        <taxon>NPAAA clade</taxon>
        <taxon>indigoferoid/millettioid clade</taxon>
        <taxon>Phaseoleae</taxon>
        <taxon>Mucuna</taxon>
    </lineage>
</organism>
<gene>
    <name evidence="2" type="ORF">CR513_46670</name>
</gene>
<dbReference type="Proteomes" id="UP000257109">
    <property type="component" value="Unassembled WGS sequence"/>
</dbReference>
<dbReference type="SUPFAM" id="SSF56672">
    <property type="entry name" value="DNA/RNA polymerases"/>
    <property type="match status" value="1"/>
</dbReference>
<proteinExistence type="predicted"/>
<dbReference type="InterPro" id="IPR041577">
    <property type="entry name" value="RT_RNaseH_2"/>
</dbReference>
<dbReference type="InterPro" id="IPR043502">
    <property type="entry name" value="DNA/RNA_pol_sf"/>
</dbReference>
<feature type="non-terminal residue" evidence="2">
    <location>
        <position position="1"/>
    </location>
</feature>
<keyword evidence="3" id="KW-1185">Reference proteome</keyword>
<protein>
    <recommendedName>
        <fullName evidence="1">Reverse transcriptase/retrotransposon-derived protein RNase H-like domain-containing protein</fullName>
    </recommendedName>
</protein>
<dbReference type="Gene3D" id="3.10.20.370">
    <property type="match status" value="1"/>
</dbReference>
<dbReference type="OrthoDB" id="101614at2759"/>